<comment type="caution">
    <text evidence="6">The sequence shown here is derived from an EMBL/GenBank/DDBJ whole genome shotgun (WGS) entry which is preliminary data.</text>
</comment>
<dbReference type="OrthoDB" id="9816034at2"/>
<dbReference type="PROSITE" id="PS50887">
    <property type="entry name" value="GGDEF"/>
    <property type="match status" value="1"/>
</dbReference>
<evidence type="ECO:0000313" key="6">
    <source>
        <dbReference type="EMBL" id="KAA0875779.1"/>
    </source>
</evidence>
<dbReference type="Gene3D" id="3.20.20.450">
    <property type="entry name" value="EAL domain"/>
    <property type="match status" value="1"/>
</dbReference>
<evidence type="ECO:0000256" key="2">
    <source>
        <dbReference type="SAM" id="Coils"/>
    </source>
</evidence>
<evidence type="ECO:0000313" key="7">
    <source>
        <dbReference type="Proteomes" id="UP000325302"/>
    </source>
</evidence>
<dbReference type="Pfam" id="PF00990">
    <property type="entry name" value="GGDEF"/>
    <property type="match status" value="1"/>
</dbReference>
<feature type="coiled-coil region" evidence="2">
    <location>
        <begin position="127"/>
        <end position="154"/>
    </location>
</feature>
<dbReference type="RefSeq" id="WP_149390083.1">
    <property type="nucleotide sequence ID" value="NZ_SMRS01000002.1"/>
</dbReference>
<dbReference type="InterPro" id="IPR001633">
    <property type="entry name" value="EAL_dom"/>
</dbReference>
<dbReference type="SUPFAM" id="SSF141868">
    <property type="entry name" value="EAL domain-like"/>
    <property type="match status" value="1"/>
</dbReference>
<evidence type="ECO:0000256" key="1">
    <source>
        <dbReference type="PROSITE-ProRule" id="PRU00169"/>
    </source>
</evidence>
<dbReference type="SMART" id="SM00267">
    <property type="entry name" value="GGDEF"/>
    <property type="match status" value="1"/>
</dbReference>
<dbReference type="SUPFAM" id="SSF52172">
    <property type="entry name" value="CheY-like"/>
    <property type="match status" value="1"/>
</dbReference>
<dbReference type="Pfam" id="PF00563">
    <property type="entry name" value="EAL"/>
    <property type="match status" value="1"/>
</dbReference>
<protein>
    <submittedName>
        <fullName evidence="6">GGDEF domain-containing response regulator</fullName>
    </submittedName>
</protein>
<dbReference type="PANTHER" id="PTHR33121:SF70">
    <property type="entry name" value="SIGNALING PROTEIN YKOW"/>
    <property type="match status" value="1"/>
</dbReference>
<dbReference type="SMART" id="SM00052">
    <property type="entry name" value="EAL"/>
    <property type="match status" value="1"/>
</dbReference>
<dbReference type="InterPro" id="IPR001789">
    <property type="entry name" value="Sig_transdc_resp-reg_receiver"/>
</dbReference>
<dbReference type="Pfam" id="PF00072">
    <property type="entry name" value="Response_reg"/>
    <property type="match status" value="1"/>
</dbReference>
<dbReference type="PROSITE" id="PS50883">
    <property type="entry name" value="EAL"/>
    <property type="match status" value="1"/>
</dbReference>
<evidence type="ECO:0000259" key="3">
    <source>
        <dbReference type="PROSITE" id="PS50110"/>
    </source>
</evidence>
<gene>
    <name evidence="6" type="ORF">E1H14_03570</name>
</gene>
<dbReference type="CDD" id="cd01948">
    <property type="entry name" value="EAL"/>
    <property type="match status" value="1"/>
</dbReference>
<dbReference type="PROSITE" id="PS50110">
    <property type="entry name" value="RESPONSE_REGULATORY"/>
    <property type="match status" value="1"/>
</dbReference>
<feature type="domain" description="GGDEF" evidence="5">
    <location>
        <begin position="185"/>
        <end position="324"/>
    </location>
</feature>
<dbReference type="InterPro" id="IPR035919">
    <property type="entry name" value="EAL_sf"/>
</dbReference>
<name>A0A5A9W6Y6_9GAMM</name>
<dbReference type="Gene3D" id="3.30.70.270">
    <property type="match status" value="1"/>
</dbReference>
<dbReference type="Gene3D" id="3.40.50.2300">
    <property type="match status" value="1"/>
</dbReference>
<dbReference type="GO" id="GO:0000160">
    <property type="term" value="P:phosphorelay signal transduction system"/>
    <property type="evidence" value="ECO:0007669"/>
    <property type="project" value="InterPro"/>
</dbReference>
<accession>A0A5A9W6Y6</accession>
<dbReference type="InterPro" id="IPR011006">
    <property type="entry name" value="CheY-like_superfamily"/>
</dbReference>
<dbReference type="SMART" id="SM00448">
    <property type="entry name" value="REC"/>
    <property type="match status" value="1"/>
</dbReference>
<feature type="domain" description="Response regulatory" evidence="3">
    <location>
        <begin position="12"/>
        <end position="128"/>
    </location>
</feature>
<dbReference type="EMBL" id="SMRS01000002">
    <property type="protein sequence ID" value="KAA0875779.1"/>
    <property type="molecule type" value="Genomic_DNA"/>
</dbReference>
<dbReference type="InterPro" id="IPR043128">
    <property type="entry name" value="Rev_trsase/Diguanyl_cyclase"/>
</dbReference>
<keyword evidence="2" id="KW-0175">Coiled coil</keyword>
<sequence length="592" mass="66848">MTNESKQIYAADILIVDDLPENVEELIHFLEEEGYRCLQGLTDSRQVFDRVSVRRPDLILLDVRMPYLSGIEVLKQLNQLAGALPAIILLTAHLDDSTRYEALRLGARDFLTKPFDQLEVAQRIQNILHLQLLINEQRERAESLEALVRKRTLELSSQSRMEPLTGLPNRSALLEALDFNHKNRDDITIYFIALEGLDEIARVQGFAVADQLVRALVIRLDEMLEVGISSLCQHSLLGIWNSTEWVLICQSVLDAPTRGVLAQKVLEAFEAPFYIDQMRLHLSARVGISFDHQELAPEQLVRMAALALPVRDGQWQEYNDTIDQSLKRRSGMRTALRGALQRGELFLVYQPKVDIKTNRIVGAEALLRWENSIYGKVSPVEFIPLAEASGEILSIGRWVILEALVALKRWRALHQVDDDFSLAVNVSPLQLMQADFAQTLLDMVSDSGVPPCCLELEVTESGLMQDMELALKQLRRLIQYGFKVGIDDFGTGYSSLAYLKTLPISVLKIDRAFIHELQSSIQDQKLTGTVIDMARHFGFSTVAEGVEQSEQLDWLSSMGCDLVQGYMFAPPLKENELLKLIDSGVEHLINKF</sequence>
<feature type="domain" description="EAL" evidence="4">
    <location>
        <begin position="329"/>
        <end position="585"/>
    </location>
</feature>
<evidence type="ECO:0000259" key="4">
    <source>
        <dbReference type="PROSITE" id="PS50883"/>
    </source>
</evidence>
<evidence type="ECO:0000259" key="5">
    <source>
        <dbReference type="PROSITE" id="PS50887"/>
    </source>
</evidence>
<dbReference type="SUPFAM" id="SSF55073">
    <property type="entry name" value="Nucleotide cyclase"/>
    <property type="match status" value="1"/>
</dbReference>
<reference evidence="6 7" key="1">
    <citation type="submission" date="2019-03" db="EMBL/GenBank/DDBJ databases">
        <title>Nitrincola sp. nov. isolated from an Indian soda lake.</title>
        <authorList>
            <person name="Joshi A."/>
            <person name="Thite S.V."/>
            <person name="Joseph N."/>
            <person name="Dhotre D."/>
            <person name="Moorthy M."/>
            <person name="Shouche Y.S."/>
        </authorList>
    </citation>
    <scope>NUCLEOTIDE SEQUENCE [LARGE SCALE GENOMIC DNA]</scope>
    <source>
        <strain evidence="6 7">MEB193</strain>
    </source>
</reference>
<proteinExistence type="predicted"/>
<keyword evidence="7" id="KW-1185">Reference proteome</keyword>
<dbReference type="InterPro" id="IPR050706">
    <property type="entry name" value="Cyclic-di-GMP_PDE-like"/>
</dbReference>
<feature type="modified residue" description="4-aspartylphosphate" evidence="1">
    <location>
        <position position="62"/>
    </location>
</feature>
<dbReference type="Proteomes" id="UP000325302">
    <property type="component" value="Unassembled WGS sequence"/>
</dbReference>
<dbReference type="AlphaFoldDB" id="A0A5A9W6Y6"/>
<keyword evidence="1" id="KW-0597">Phosphoprotein</keyword>
<dbReference type="InterPro" id="IPR000160">
    <property type="entry name" value="GGDEF_dom"/>
</dbReference>
<dbReference type="InterPro" id="IPR029787">
    <property type="entry name" value="Nucleotide_cyclase"/>
</dbReference>
<dbReference type="GO" id="GO:0071111">
    <property type="term" value="F:cyclic-guanylate-specific phosphodiesterase activity"/>
    <property type="evidence" value="ECO:0007669"/>
    <property type="project" value="InterPro"/>
</dbReference>
<dbReference type="PANTHER" id="PTHR33121">
    <property type="entry name" value="CYCLIC DI-GMP PHOSPHODIESTERASE PDEF"/>
    <property type="match status" value="1"/>
</dbReference>
<organism evidence="6 7">
    <name type="scientific">Nitrincola tapanii</name>
    <dbReference type="NCBI Taxonomy" id="1708751"/>
    <lineage>
        <taxon>Bacteria</taxon>
        <taxon>Pseudomonadati</taxon>
        <taxon>Pseudomonadota</taxon>
        <taxon>Gammaproteobacteria</taxon>
        <taxon>Oceanospirillales</taxon>
        <taxon>Oceanospirillaceae</taxon>
        <taxon>Nitrincola</taxon>
    </lineage>
</organism>